<feature type="compositionally biased region" description="Low complexity" evidence="1">
    <location>
        <begin position="209"/>
        <end position="220"/>
    </location>
</feature>
<dbReference type="InParanoid" id="A0A545ANI1"/>
<feature type="compositionally biased region" description="Low complexity" evidence="1">
    <location>
        <begin position="94"/>
        <end position="110"/>
    </location>
</feature>
<dbReference type="SUPFAM" id="SSF46785">
    <property type="entry name" value="Winged helix' DNA-binding domain"/>
    <property type="match status" value="1"/>
</dbReference>
<keyword evidence="3" id="KW-1185">Reference proteome</keyword>
<accession>A0A545ANI1</accession>
<name>A0A545ANI1_9ACTN</name>
<protein>
    <submittedName>
        <fullName evidence="2">Uncharacterized protein</fullName>
    </submittedName>
</protein>
<sequence>MTDSAPPEIPADPADSPVDAGTAGTAGPAADDTALSARDRIWAALARLGQATAGELAAAADVGYSTTSPKLRSLLEDGLAERREDNGRISWSITTAGRTRAPGPTTPATDEAADDPEAEPHRTAATCAPTGDSSRPFAAPHDTRERDKTIVAPELPAAELPPAAPATDASPSVPSPTPAPNTFPSPSRPSSSRPNTADGQKELTTGHKTAALDAATSAATPPEALKATSTVSKRAKGALTAEVFEVLKSSPDAALKVGEVSRLVDQAAQAAGLGLPPASPGAVVLALDRLVDAGRAVQTLARPATYQLAAGAE</sequence>
<dbReference type="Proteomes" id="UP000317982">
    <property type="component" value="Unassembled WGS sequence"/>
</dbReference>
<dbReference type="InterPro" id="IPR036388">
    <property type="entry name" value="WH-like_DNA-bd_sf"/>
</dbReference>
<dbReference type="OrthoDB" id="3371969at2"/>
<feature type="compositionally biased region" description="Pro residues" evidence="1">
    <location>
        <begin position="173"/>
        <end position="187"/>
    </location>
</feature>
<feature type="compositionally biased region" description="Low complexity" evidence="1">
    <location>
        <begin position="19"/>
        <end position="33"/>
    </location>
</feature>
<feature type="region of interest" description="Disordered" evidence="1">
    <location>
        <begin position="1"/>
        <end position="33"/>
    </location>
</feature>
<proteinExistence type="predicted"/>
<dbReference type="RefSeq" id="WP_142706702.1">
    <property type="nucleotide sequence ID" value="NZ_VIRS01000016.1"/>
</dbReference>
<reference evidence="2 3" key="1">
    <citation type="submission" date="2019-07" db="EMBL/GenBank/DDBJ databases">
        <title>Cryptosporangium phraense sp. nov., isolated from plant litter.</title>
        <authorList>
            <person name="Suriyachadkun C."/>
        </authorList>
    </citation>
    <scope>NUCLEOTIDE SEQUENCE [LARGE SCALE GENOMIC DNA]</scope>
    <source>
        <strain evidence="2 3">A-T 5661</strain>
    </source>
</reference>
<dbReference type="Gene3D" id="1.10.10.10">
    <property type="entry name" value="Winged helix-like DNA-binding domain superfamily/Winged helix DNA-binding domain"/>
    <property type="match status" value="1"/>
</dbReference>
<feature type="region of interest" description="Disordered" evidence="1">
    <location>
        <begin position="83"/>
        <end position="233"/>
    </location>
</feature>
<evidence type="ECO:0000256" key="1">
    <source>
        <dbReference type="SAM" id="MobiDB-lite"/>
    </source>
</evidence>
<dbReference type="AlphaFoldDB" id="A0A545ANI1"/>
<feature type="compositionally biased region" description="Low complexity" evidence="1">
    <location>
        <begin position="152"/>
        <end position="172"/>
    </location>
</feature>
<organism evidence="2 3">
    <name type="scientific">Cryptosporangium phraense</name>
    <dbReference type="NCBI Taxonomy" id="2593070"/>
    <lineage>
        <taxon>Bacteria</taxon>
        <taxon>Bacillati</taxon>
        <taxon>Actinomycetota</taxon>
        <taxon>Actinomycetes</taxon>
        <taxon>Cryptosporangiales</taxon>
        <taxon>Cryptosporangiaceae</taxon>
        <taxon>Cryptosporangium</taxon>
    </lineage>
</organism>
<evidence type="ECO:0000313" key="2">
    <source>
        <dbReference type="EMBL" id="TQS42833.1"/>
    </source>
</evidence>
<evidence type="ECO:0000313" key="3">
    <source>
        <dbReference type="Proteomes" id="UP000317982"/>
    </source>
</evidence>
<comment type="caution">
    <text evidence="2">The sequence shown here is derived from an EMBL/GenBank/DDBJ whole genome shotgun (WGS) entry which is preliminary data.</text>
</comment>
<gene>
    <name evidence="2" type="ORF">FL583_22545</name>
</gene>
<dbReference type="InterPro" id="IPR036390">
    <property type="entry name" value="WH_DNA-bd_sf"/>
</dbReference>
<dbReference type="EMBL" id="VIRS01000016">
    <property type="protein sequence ID" value="TQS42833.1"/>
    <property type="molecule type" value="Genomic_DNA"/>
</dbReference>